<protein>
    <submittedName>
        <fullName evidence="2">Uncharacterized protein</fullName>
    </submittedName>
</protein>
<dbReference type="Proteomes" id="UP001498398">
    <property type="component" value="Unassembled WGS sequence"/>
</dbReference>
<reference evidence="2 3" key="1">
    <citation type="submission" date="2024-01" db="EMBL/GenBank/DDBJ databases">
        <title>A draft genome for the cacao thread blight pathogen Marasmiellus scandens.</title>
        <authorList>
            <person name="Baruah I.K."/>
            <person name="Leung J."/>
            <person name="Bukari Y."/>
            <person name="Amoako-Attah I."/>
            <person name="Meinhardt L.W."/>
            <person name="Bailey B.A."/>
            <person name="Cohen S.P."/>
        </authorList>
    </citation>
    <scope>NUCLEOTIDE SEQUENCE [LARGE SCALE GENOMIC DNA]</scope>
    <source>
        <strain evidence="2 3">GH-19</strain>
    </source>
</reference>
<accession>A0ABR1JB74</accession>
<feature type="region of interest" description="Disordered" evidence="1">
    <location>
        <begin position="1"/>
        <end position="29"/>
    </location>
</feature>
<dbReference type="EMBL" id="JBANRG010000029">
    <property type="protein sequence ID" value="KAK7452088.1"/>
    <property type="molecule type" value="Genomic_DNA"/>
</dbReference>
<keyword evidence="3" id="KW-1185">Reference proteome</keyword>
<proteinExistence type="predicted"/>
<sequence>MLKPKALSGKSGRREASTPTPSTTLTVPGANENAKQALAISAVKNLVFAGAEATSDGSFLLRLPLLILLPCHIPLTLELHIPTPIPESISTSISNNPAAASLVASSIQAKITSAATDTAPTNSSRLTFTSISISTPIPSMLV</sequence>
<organism evidence="2 3">
    <name type="scientific">Marasmiellus scandens</name>
    <dbReference type="NCBI Taxonomy" id="2682957"/>
    <lineage>
        <taxon>Eukaryota</taxon>
        <taxon>Fungi</taxon>
        <taxon>Dikarya</taxon>
        <taxon>Basidiomycota</taxon>
        <taxon>Agaricomycotina</taxon>
        <taxon>Agaricomycetes</taxon>
        <taxon>Agaricomycetidae</taxon>
        <taxon>Agaricales</taxon>
        <taxon>Marasmiineae</taxon>
        <taxon>Omphalotaceae</taxon>
        <taxon>Marasmiellus</taxon>
    </lineage>
</organism>
<comment type="caution">
    <text evidence="2">The sequence shown here is derived from an EMBL/GenBank/DDBJ whole genome shotgun (WGS) entry which is preliminary data.</text>
</comment>
<evidence type="ECO:0000256" key="1">
    <source>
        <dbReference type="SAM" id="MobiDB-lite"/>
    </source>
</evidence>
<name>A0ABR1JB74_9AGAR</name>
<gene>
    <name evidence="2" type="ORF">VKT23_012193</name>
</gene>
<feature type="compositionally biased region" description="Low complexity" evidence="1">
    <location>
        <begin position="17"/>
        <end position="26"/>
    </location>
</feature>
<evidence type="ECO:0000313" key="2">
    <source>
        <dbReference type="EMBL" id="KAK7452088.1"/>
    </source>
</evidence>
<evidence type="ECO:0000313" key="3">
    <source>
        <dbReference type="Proteomes" id="UP001498398"/>
    </source>
</evidence>